<sequence>MMTSALKASASLPRASWAHWLLRAAMASVFLYTGVDKFAGAGIQGFAQIMALPWIIALAVALGEIATGALILLGGLIAGPVGDAITRLGALFAVPILLGAIFMEHWGQWHFMATASHPLGGMMFQVTLILIALFMMARGNHS</sequence>
<dbReference type="AlphaFoldDB" id="A0A1Q8TFS0"/>
<evidence type="ECO:0000256" key="2">
    <source>
        <dbReference type="ARBA" id="ARBA00022692"/>
    </source>
</evidence>
<evidence type="ECO:0000256" key="3">
    <source>
        <dbReference type="ARBA" id="ARBA00022989"/>
    </source>
</evidence>
<evidence type="ECO:0000256" key="4">
    <source>
        <dbReference type="ARBA" id="ARBA00023136"/>
    </source>
</evidence>
<feature type="transmembrane region" description="Helical" evidence="5">
    <location>
        <begin position="119"/>
        <end position="137"/>
    </location>
</feature>
<comment type="caution">
    <text evidence="6">The sequence shown here is derived from an EMBL/GenBank/DDBJ whole genome shotgun (WGS) entry which is preliminary data.</text>
</comment>
<protein>
    <recommendedName>
        <fullName evidence="8">DoxX family protein</fullName>
    </recommendedName>
</protein>
<feature type="transmembrane region" description="Helical" evidence="5">
    <location>
        <begin position="51"/>
        <end position="76"/>
    </location>
</feature>
<keyword evidence="4 5" id="KW-0472">Membrane</keyword>
<dbReference type="GO" id="GO:0016020">
    <property type="term" value="C:membrane"/>
    <property type="evidence" value="ECO:0007669"/>
    <property type="project" value="UniProtKB-SubCell"/>
</dbReference>
<organism evidence="6 7">
    <name type="scientific">Chromohalobacter japonicus</name>
    <dbReference type="NCBI Taxonomy" id="223900"/>
    <lineage>
        <taxon>Bacteria</taxon>
        <taxon>Pseudomonadati</taxon>
        <taxon>Pseudomonadota</taxon>
        <taxon>Gammaproteobacteria</taxon>
        <taxon>Oceanospirillales</taxon>
        <taxon>Halomonadaceae</taxon>
        <taxon>Chromohalobacter</taxon>
    </lineage>
</organism>
<proteinExistence type="predicted"/>
<gene>
    <name evidence="6" type="ORF">BTW10_03140</name>
</gene>
<evidence type="ECO:0008006" key="8">
    <source>
        <dbReference type="Google" id="ProtNLM"/>
    </source>
</evidence>
<dbReference type="EMBL" id="MSDQ01000006">
    <property type="protein sequence ID" value="OLO12478.1"/>
    <property type="molecule type" value="Genomic_DNA"/>
</dbReference>
<comment type="subcellular location">
    <subcellularLocation>
        <location evidence="1">Membrane</location>
        <topology evidence="1">Multi-pass membrane protein</topology>
    </subcellularLocation>
</comment>
<evidence type="ECO:0000313" key="6">
    <source>
        <dbReference type="EMBL" id="OLO12478.1"/>
    </source>
</evidence>
<keyword evidence="2 5" id="KW-0812">Transmembrane</keyword>
<evidence type="ECO:0000313" key="7">
    <source>
        <dbReference type="Proteomes" id="UP000186806"/>
    </source>
</evidence>
<evidence type="ECO:0000256" key="5">
    <source>
        <dbReference type="SAM" id="Phobius"/>
    </source>
</evidence>
<keyword evidence="3 5" id="KW-1133">Transmembrane helix</keyword>
<keyword evidence="7" id="KW-1185">Reference proteome</keyword>
<dbReference type="RefSeq" id="WP_075368121.1">
    <property type="nucleotide sequence ID" value="NZ_MSDQ01000006.1"/>
</dbReference>
<dbReference type="Pfam" id="PF07681">
    <property type="entry name" value="DoxX"/>
    <property type="match status" value="1"/>
</dbReference>
<dbReference type="Proteomes" id="UP000186806">
    <property type="component" value="Unassembled WGS sequence"/>
</dbReference>
<dbReference type="InterPro" id="IPR032808">
    <property type="entry name" value="DoxX"/>
</dbReference>
<reference evidence="6 7" key="1">
    <citation type="submission" date="2016-12" db="EMBL/GenBank/DDBJ databases">
        <title>Draft genome sequences of strains Salinicola socius SMB35, Salinicola sp. MH3R3-1 and Chromohalobacter sp. SMB17 from the Verkhnekamsk potash mining region of Russia.</title>
        <authorList>
            <person name="Mavrodi D.V."/>
            <person name="Olsson B.E."/>
            <person name="Korsakova E.S."/>
            <person name="Pyankova A."/>
            <person name="Mavrodi O.V."/>
            <person name="Plotnikova E.G."/>
        </authorList>
    </citation>
    <scope>NUCLEOTIDE SEQUENCE [LARGE SCALE GENOMIC DNA]</scope>
    <source>
        <strain evidence="6 7">SMB17</strain>
    </source>
</reference>
<name>A0A1Q8TFS0_9GAMM</name>
<evidence type="ECO:0000256" key="1">
    <source>
        <dbReference type="ARBA" id="ARBA00004141"/>
    </source>
</evidence>
<feature type="transmembrane region" description="Helical" evidence="5">
    <location>
        <begin position="88"/>
        <end position="107"/>
    </location>
</feature>
<accession>A0A1Q8TFS0</accession>